<evidence type="ECO:0000313" key="3">
    <source>
        <dbReference type="Proteomes" id="UP001054945"/>
    </source>
</evidence>
<gene>
    <name evidence="2" type="ORF">CEXT_180681</name>
</gene>
<comment type="caution">
    <text evidence="2">The sequence shown here is derived from an EMBL/GenBank/DDBJ whole genome shotgun (WGS) entry which is preliminary data.</text>
</comment>
<organism evidence="2 3">
    <name type="scientific">Caerostris extrusa</name>
    <name type="common">Bark spider</name>
    <name type="synonym">Caerostris bankana</name>
    <dbReference type="NCBI Taxonomy" id="172846"/>
    <lineage>
        <taxon>Eukaryota</taxon>
        <taxon>Metazoa</taxon>
        <taxon>Ecdysozoa</taxon>
        <taxon>Arthropoda</taxon>
        <taxon>Chelicerata</taxon>
        <taxon>Arachnida</taxon>
        <taxon>Araneae</taxon>
        <taxon>Araneomorphae</taxon>
        <taxon>Entelegynae</taxon>
        <taxon>Araneoidea</taxon>
        <taxon>Araneidae</taxon>
        <taxon>Caerostris</taxon>
    </lineage>
</organism>
<keyword evidence="3" id="KW-1185">Reference proteome</keyword>
<dbReference type="AlphaFoldDB" id="A0AAV4XGI8"/>
<evidence type="ECO:0000313" key="2">
    <source>
        <dbReference type="EMBL" id="GIY94242.1"/>
    </source>
</evidence>
<evidence type="ECO:0000256" key="1">
    <source>
        <dbReference type="SAM" id="MobiDB-lite"/>
    </source>
</evidence>
<reference evidence="2 3" key="1">
    <citation type="submission" date="2021-06" db="EMBL/GenBank/DDBJ databases">
        <title>Caerostris extrusa draft genome.</title>
        <authorList>
            <person name="Kono N."/>
            <person name="Arakawa K."/>
        </authorList>
    </citation>
    <scope>NUCLEOTIDE SEQUENCE [LARGE SCALE GENOMIC DNA]</scope>
</reference>
<dbReference type="EMBL" id="BPLR01000367">
    <property type="protein sequence ID" value="GIY94242.1"/>
    <property type="molecule type" value="Genomic_DNA"/>
</dbReference>
<feature type="region of interest" description="Disordered" evidence="1">
    <location>
        <begin position="34"/>
        <end position="64"/>
    </location>
</feature>
<sequence>MGRLINTRIFRYIPLAQTRDVTFVLEWHYAGGWEGADESDPVPDLRIKSDADSPMAGKSDECRRKIPEGWSGHKEFHPLFRWKMLTAPTPSL</sequence>
<name>A0AAV4XGI8_CAEEX</name>
<proteinExistence type="predicted"/>
<accession>A0AAV4XGI8</accession>
<dbReference type="Proteomes" id="UP001054945">
    <property type="component" value="Unassembled WGS sequence"/>
</dbReference>
<protein>
    <submittedName>
        <fullName evidence="2">Uncharacterized protein</fullName>
    </submittedName>
</protein>